<protein>
    <submittedName>
        <fullName evidence="4">CUB-like domain-containing protein</fullName>
    </submittedName>
</protein>
<dbReference type="ExpressionAtlas" id="O02360">
    <property type="expression patterns" value="baseline and differential"/>
</dbReference>
<keyword evidence="5" id="KW-1185">Reference proteome</keyword>
<evidence type="ECO:0007829" key="7">
    <source>
        <dbReference type="PeptideAtlas" id="O02360"/>
    </source>
</evidence>
<keyword evidence="2" id="KW-0732">Signal</keyword>
<feature type="region of interest" description="Disordered" evidence="1">
    <location>
        <begin position="527"/>
        <end position="556"/>
    </location>
</feature>
<dbReference type="AlphaFoldDB" id="O02360"/>
<dbReference type="EMBL" id="BX284605">
    <property type="protein sequence ID" value="CAB04275.1"/>
    <property type="molecule type" value="Genomic_DNA"/>
</dbReference>
<feature type="chain" id="PRO_5004156813" evidence="2">
    <location>
        <begin position="22"/>
        <end position="739"/>
    </location>
</feature>
<dbReference type="PANTHER" id="PTHR21447:SF8">
    <property type="entry name" value="CUB-LIKE DOMAIN-CONTAINING PROTEIN"/>
    <property type="match status" value="1"/>
</dbReference>
<evidence type="ECO:0000313" key="6">
    <source>
        <dbReference type="WormBase" id="F35E12.7a"/>
    </source>
</evidence>
<keyword evidence="7" id="KW-1267">Proteomics identification</keyword>
<evidence type="ECO:0000313" key="4">
    <source>
        <dbReference type="EMBL" id="CAB04275.1"/>
    </source>
</evidence>
<dbReference type="CTD" id="179865"/>
<dbReference type="PeptideAtlas" id="O02360"/>
<feature type="signal peptide" evidence="2">
    <location>
        <begin position="1"/>
        <end position="21"/>
    </location>
</feature>
<accession>O02360</accession>
<dbReference type="PIR" id="T21769">
    <property type="entry name" value="T21769"/>
</dbReference>
<dbReference type="eggNOG" id="KOG1216">
    <property type="taxonomic scope" value="Eukaryota"/>
</dbReference>
<sequence>MSARFVAFLLITSNLIILSKTDDDFTCPTIHITKDTGMTGAIPAGATSMTKIPAGTDCTYIFDIPKGFAIKMETSAVYDVSPGDSIKFDYFYISSPAEKEVEYAVNQTLPYEVISKTGNLTFFATYTYIDMTNYQQVIKPTGTYFNATLETDKYFTVQAADNDQVVLKYGSRQTGFVDTSIYEVFVFDGNDILNSKYLGRLTELYRRPQYDVSSTSNTLTLLDLYGMPSDSLLLGNDASTVENMGQYSVFVIDSDKELDGYMGNYELEPDSWYTFICNDCSSFTIGAMTFDRKFENASGYIEVQGMSPTQKLQPVLKYPYSTNSNSSFPQLIPSPMATFHIHNASVTFVVKPGVPQNDFAAAPGQSRSVYSPQIWNPAAEPKFDYTFSDPVKVYNFSINLQTVKLENDGDELDVQVGSVDGLTTLDKKYNKDTKSDAYLSGIGRYLNLKYTGSKTSEVILNFVMIDRLNPDGTTQSPGTTVVPSGSFSTAPIVTSVSTRATRVSSSTAPVVSTVTSTITSQSIVTTNKSSSPITSKTTTSINVSSSTTKSTRPMQSTTTYQKLAQASSTASTTPIPITTQNISTASIATPSTKTPITPSLITTRSSTTKLSPIVITKSSLAYTATPTSAAPSTSALTITTHTTPIPGVLTSKTTSKTVDLTTATQSVQTPISTDPILHHTTPSSFTIGTTQFFTEISTVNPKRLTGSTATSVHVETTTKGTSSLFSAGFLIIVISALTL</sequence>
<dbReference type="GO" id="GO:0050829">
    <property type="term" value="P:defense response to Gram-negative bacterium"/>
    <property type="evidence" value="ECO:0000315"/>
    <property type="project" value="WormBase"/>
</dbReference>
<dbReference type="WormBase" id="F35E12.7a">
    <property type="protein sequence ID" value="CE09922"/>
    <property type="gene ID" value="WBGene00009431"/>
    <property type="gene designation" value="dct-17"/>
</dbReference>
<dbReference type="GO" id="GO:0045087">
    <property type="term" value="P:innate immune response"/>
    <property type="evidence" value="ECO:0000315"/>
    <property type="project" value="WormBase"/>
</dbReference>
<gene>
    <name evidence="4 6" type="primary">dct-17</name>
    <name evidence="4" type="ORF">CELE_F35E12.7</name>
    <name evidence="6" type="ORF">F35E12.7</name>
</gene>
<evidence type="ECO:0000256" key="2">
    <source>
        <dbReference type="SAM" id="SignalP"/>
    </source>
</evidence>
<dbReference type="FunCoup" id="O02360">
    <property type="interactions" value="1400"/>
</dbReference>
<feature type="domain" description="CUB-like" evidence="3">
    <location>
        <begin position="23"/>
        <end position="131"/>
    </location>
</feature>
<dbReference type="KEGG" id="cel:CELE_F35E12.7"/>
<dbReference type="AGR" id="WB:WBGene00009431"/>
<dbReference type="PaxDb" id="6239-F35E12.7a"/>
<reference evidence="4 5" key="1">
    <citation type="journal article" date="1998" name="Science">
        <title>Genome sequence of the nematode C. elegans: a platform for investigating biology.</title>
        <authorList>
            <consortium name="The C. elegans sequencing consortium"/>
            <person name="Sulson J.E."/>
            <person name="Waterston R."/>
        </authorList>
    </citation>
    <scope>NUCLEOTIDE SEQUENCE [LARGE SCALE GENOMIC DNA]</scope>
    <source>
        <strain evidence="4 5">Bristol N2</strain>
    </source>
</reference>
<dbReference type="STRING" id="6239.F35E12.7a.1"/>
<dbReference type="Pfam" id="PF02408">
    <property type="entry name" value="CUB_2"/>
    <property type="match status" value="1"/>
</dbReference>
<dbReference type="InterPro" id="IPR003366">
    <property type="entry name" value="CUB-like_dom"/>
</dbReference>
<feature type="compositionally biased region" description="Low complexity" evidence="1">
    <location>
        <begin position="527"/>
        <end position="551"/>
    </location>
</feature>
<dbReference type="RefSeq" id="NP_001023877.1">
    <property type="nucleotide sequence ID" value="NM_001028706.7"/>
</dbReference>
<dbReference type="Proteomes" id="UP000001940">
    <property type="component" value="Chromosome V"/>
</dbReference>
<dbReference type="InParanoid" id="O02360"/>
<dbReference type="PhylomeDB" id="O02360"/>
<evidence type="ECO:0000256" key="1">
    <source>
        <dbReference type="SAM" id="MobiDB-lite"/>
    </source>
</evidence>
<proteinExistence type="evidence at protein level"/>
<dbReference type="GeneID" id="179865"/>
<evidence type="ECO:0000259" key="3">
    <source>
        <dbReference type="Pfam" id="PF02408"/>
    </source>
</evidence>
<name>O02360_CAEEL</name>
<dbReference type="GO" id="GO:0045121">
    <property type="term" value="C:membrane raft"/>
    <property type="evidence" value="ECO:0007005"/>
    <property type="project" value="WormBase"/>
</dbReference>
<evidence type="ECO:0000313" key="5">
    <source>
        <dbReference type="Proteomes" id="UP000001940"/>
    </source>
</evidence>
<dbReference type="OrthoDB" id="5863902at2759"/>
<dbReference type="UCSC" id="F35E12.7c">
    <property type="organism name" value="c. elegans"/>
</dbReference>
<dbReference type="Bgee" id="WBGene00009431">
    <property type="expression patterns" value="Expressed in larva and 1 other cell type or tissue"/>
</dbReference>
<dbReference type="PANTHER" id="PTHR21447">
    <property type="entry name" value="RING-TYPE DOMAIN-CONTAINING PROTEIN-RELATED"/>
    <property type="match status" value="1"/>
</dbReference>
<dbReference type="OMA" id="TVICNGC"/>
<organism evidence="4 5">
    <name type="scientific">Caenorhabditis elegans</name>
    <dbReference type="NCBI Taxonomy" id="6239"/>
    <lineage>
        <taxon>Eukaryota</taxon>
        <taxon>Metazoa</taxon>
        <taxon>Ecdysozoa</taxon>
        <taxon>Nematoda</taxon>
        <taxon>Chromadorea</taxon>
        <taxon>Rhabditida</taxon>
        <taxon>Rhabditina</taxon>
        <taxon>Rhabditomorpha</taxon>
        <taxon>Rhabditoidea</taxon>
        <taxon>Rhabditidae</taxon>
        <taxon>Peloderinae</taxon>
        <taxon>Caenorhabditis</taxon>
    </lineage>
</organism>